<evidence type="ECO:0000259" key="4">
    <source>
        <dbReference type="Pfam" id="PF22766"/>
    </source>
</evidence>
<dbReference type="OrthoDB" id="534815at2759"/>
<dbReference type="Pfam" id="PF22766">
    <property type="entry name" value="ZW10_C2"/>
    <property type="match status" value="1"/>
</dbReference>
<protein>
    <recommendedName>
        <fullName evidence="7">Centromere/kinetochore protein zw10 homolog</fullName>
    </recommendedName>
</protein>
<comment type="caution">
    <text evidence="5">The sequence shown here is derived from an EMBL/GenBank/DDBJ whole genome shotgun (WGS) entry which is preliminary data.</text>
</comment>
<reference evidence="5 6" key="1">
    <citation type="journal article" date="2017" name="Curr. Biol.">
        <title>Genome architecture and evolution of a unichromosomal asexual nematode.</title>
        <authorList>
            <person name="Fradin H."/>
            <person name="Zegar C."/>
            <person name="Gutwein M."/>
            <person name="Lucas J."/>
            <person name="Kovtun M."/>
            <person name="Corcoran D."/>
            <person name="Baugh L.R."/>
            <person name="Kiontke K."/>
            <person name="Gunsalus K."/>
            <person name="Fitch D.H."/>
            <person name="Piano F."/>
        </authorList>
    </citation>
    <scope>NUCLEOTIDE SEQUENCE [LARGE SCALE GENOMIC DNA]</scope>
    <source>
        <strain evidence="5">PF1309</strain>
    </source>
</reference>
<dbReference type="Pfam" id="PF20666">
    <property type="entry name" value="ZW10_C"/>
    <property type="match status" value="1"/>
</dbReference>
<dbReference type="InterPro" id="IPR055148">
    <property type="entry name" value="ZW10_C_2"/>
</dbReference>
<evidence type="ECO:0000313" key="6">
    <source>
        <dbReference type="Proteomes" id="UP000218231"/>
    </source>
</evidence>
<keyword evidence="6" id="KW-1185">Reference proteome</keyword>
<dbReference type="PANTHER" id="PTHR12205:SF0">
    <property type="entry name" value="CENTROMERE_KINETOCHORE PROTEIN ZW10 HOMOLOG"/>
    <property type="match status" value="1"/>
</dbReference>
<dbReference type="Proteomes" id="UP000218231">
    <property type="component" value="Unassembled WGS sequence"/>
</dbReference>
<dbReference type="InterPro" id="IPR048343">
    <property type="entry name" value="ZW10_C"/>
</dbReference>
<dbReference type="Pfam" id="PF20665">
    <property type="entry name" value="Zw10_middle"/>
    <property type="match status" value="1"/>
</dbReference>
<feature type="coiled-coil region" evidence="1">
    <location>
        <begin position="44"/>
        <end position="91"/>
    </location>
</feature>
<feature type="domain" description="Centromere/kinetochore protein zw10 C-terminal" evidence="3">
    <location>
        <begin position="444"/>
        <end position="578"/>
    </location>
</feature>
<evidence type="ECO:0000256" key="1">
    <source>
        <dbReference type="SAM" id="Coils"/>
    </source>
</evidence>
<gene>
    <name evidence="5" type="ORF">WR25_24811</name>
</gene>
<evidence type="ECO:0000259" key="3">
    <source>
        <dbReference type="Pfam" id="PF20666"/>
    </source>
</evidence>
<dbReference type="AlphaFoldDB" id="A0A2A2LVF2"/>
<proteinExistence type="predicted"/>
<evidence type="ECO:0008006" key="7">
    <source>
        <dbReference type="Google" id="ProtNLM"/>
    </source>
</evidence>
<dbReference type="Gene3D" id="1.10.357.150">
    <property type="match status" value="1"/>
</dbReference>
<feature type="domain" description="Centromere/kinetochore protein zw10 middle" evidence="2">
    <location>
        <begin position="193"/>
        <end position="395"/>
    </location>
</feature>
<evidence type="ECO:0000313" key="5">
    <source>
        <dbReference type="EMBL" id="PAV90163.1"/>
    </source>
</evidence>
<sequence>MDDLDQLESDIKREMDLITRDLDRKYAQSIPSSVIDGDAQFWSIKKLENLASDVGKKLDEVERAIREIGSVEKKSREHSELVSRLTRLQEEREYMESLLQIESALVDANQIHLDNDDLGAVDLAKKLIQARDTVEQLGADDGSRFSLSSVRHLLSDAIADVIAYSVFMHKSFFSSFLSYPPVPTSMSGLKLMQILNENSDLTTMHLTALHILEGLSPRISKWATVILRDFCETIIDSCGREADHKVLTIDDNSSTTNHSYLFQCRASDAKSDKPMNIEAIFSNLENLFMYLSRALDNVYVESTYLIRLLGKEIEDRLFDMITKRLLVPTTAFETQSVDTALQNAISAAERFRLKMIEFNFFSEATKLFSKYADEHALLFIDRRCLSILGTAKQLIQKPYIEMCKVGSSGEVEEETVLEFSTVFSKQYPPNVAFSNDDSSFPKLFQLQKCTVSQSTVDLVNLVAETLKEAINATDEVLFGRLVTTASNIIQLYILLAPRHHKEALATVPQMTAIFYNNCYYLCHRLMLLTHDVLRDAKKADPAKYEAIRPLLANFIEPLRENAGNCMNAFLSQARRQLSLALSVQDMFDRLEDLEKADQCRKILKQCTAQIQSIAKVWKEVLTESVYCKALGTIVSYLLESINALFMSMEDIRTYDADVAALAVQTLVMEMDRLFEINGRTHIHSMCPREYFRTKEIIFCLQANLQAISDRWCDGKGPLAQYLTPNEVRHLVKALFQNSDYRKRLLETIC</sequence>
<dbReference type="STRING" id="2018661.A0A2A2LVF2"/>
<dbReference type="GO" id="GO:0005737">
    <property type="term" value="C:cytoplasm"/>
    <property type="evidence" value="ECO:0007669"/>
    <property type="project" value="GOC"/>
</dbReference>
<dbReference type="PANTHER" id="PTHR12205">
    <property type="entry name" value="CENTROMERE/KINETOCHORE PROTEIN ZW10"/>
    <property type="match status" value="1"/>
</dbReference>
<dbReference type="InterPro" id="IPR048344">
    <property type="entry name" value="Zw10_middle"/>
</dbReference>
<dbReference type="GO" id="GO:0007094">
    <property type="term" value="P:mitotic spindle assembly checkpoint signaling"/>
    <property type="evidence" value="ECO:0007669"/>
    <property type="project" value="TreeGrafter"/>
</dbReference>
<keyword evidence="1" id="KW-0175">Coiled coil</keyword>
<dbReference type="GO" id="GO:1990423">
    <property type="term" value="C:RZZ complex"/>
    <property type="evidence" value="ECO:0007669"/>
    <property type="project" value="TreeGrafter"/>
</dbReference>
<dbReference type="InterPro" id="IPR046362">
    <property type="entry name" value="Zw10/DSL1_C_sf"/>
</dbReference>
<feature type="domain" description="ZW10 C-terminal helical" evidence="4">
    <location>
        <begin position="601"/>
        <end position="747"/>
    </location>
</feature>
<evidence type="ECO:0000259" key="2">
    <source>
        <dbReference type="Pfam" id="PF20665"/>
    </source>
</evidence>
<accession>A0A2A2LVF2</accession>
<name>A0A2A2LVF2_9BILA</name>
<organism evidence="5 6">
    <name type="scientific">Diploscapter pachys</name>
    <dbReference type="NCBI Taxonomy" id="2018661"/>
    <lineage>
        <taxon>Eukaryota</taxon>
        <taxon>Metazoa</taxon>
        <taxon>Ecdysozoa</taxon>
        <taxon>Nematoda</taxon>
        <taxon>Chromadorea</taxon>
        <taxon>Rhabditida</taxon>
        <taxon>Rhabditina</taxon>
        <taxon>Rhabditomorpha</taxon>
        <taxon>Rhabditoidea</taxon>
        <taxon>Rhabditidae</taxon>
        <taxon>Diploscapter</taxon>
    </lineage>
</organism>
<dbReference type="GO" id="GO:0006888">
    <property type="term" value="P:endoplasmic reticulum to Golgi vesicle-mediated transport"/>
    <property type="evidence" value="ECO:0007669"/>
    <property type="project" value="TreeGrafter"/>
</dbReference>
<dbReference type="EMBL" id="LIAE01006398">
    <property type="protein sequence ID" value="PAV90163.1"/>
    <property type="molecule type" value="Genomic_DNA"/>
</dbReference>